<dbReference type="PANTHER" id="PTHR23048:SF59">
    <property type="entry name" value="EF-HAND SUPERFAMILY PROTEIN"/>
    <property type="match status" value="1"/>
</dbReference>
<sequence length="224" mass="24895">MTHAKSPPISLSLSQKQQLRQAFDLFDTSGTGRIPADDLRVALRALGYEPRNDEIESMVRALPSNQTLNANHNTAAGAKSQATTTGGMNGTAPEYSIDFNDFLHILVSKMGEKDEKSEVRKAYRLFCSSADREQQNNALGSSMRPVSRRQQNSSHVFDAYGNQYGSTAENSGIAFADLERVAKELGEDLSRDELMEILREGDKNGDLKIDEEEFYTMMKKMGLM</sequence>
<dbReference type="AlphaFoldDB" id="A0A7S1KRJ8"/>
<accession>A0A7S1KRJ8</accession>
<dbReference type="CDD" id="cd00051">
    <property type="entry name" value="EFh"/>
    <property type="match status" value="1"/>
</dbReference>
<dbReference type="Gene3D" id="1.10.238.10">
    <property type="entry name" value="EF-hand"/>
    <property type="match status" value="2"/>
</dbReference>
<dbReference type="InterPro" id="IPR050230">
    <property type="entry name" value="CALM/Myosin/TropC-like"/>
</dbReference>
<dbReference type="Pfam" id="PF13499">
    <property type="entry name" value="EF-hand_7"/>
    <property type="match status" value="2"/>
</dbReference>
<dbReference type="PANTHER" id="PTHR23048">
    <property type="entry name" value="MYOSIN LIGHT CHAIN 1, 3"/>
    <property type="match status" value="1"/>
</dbReference>
<evidence type="ECO:0000313" key="4">
    <source>
        <dbReference type="EMBL" id="CAD9083043.1"/>
    </source>
</evidence>
<keyword evidence="1" id="KW-0677">Repeat</keyword>
<gene>
    <name evidence="4" type="ORF">PCOS0759_LOCUS6285</name>
</gene>
<dbReference type="GO" id="GO:0016460">
    <property type="term" value="C:myosin II complex"/>
    <property type="evidence" value="ECO:0007669"/>
    <property type="project" value="TreeGrafter"/>
</dbReference>
<name>A0A7S1KRJ8_9EUKA</name>
<protein>
    <recommendedName>
        <fullName evidence="3">EF-hand domain-containing protein</fullName>
    </recommendedName>
</protein>
<dbReference type="InterPro" id="IPR011992">
    <property type="entry name" value="EF-hand-dom_pair"/>
</dbReference>
<proteinExistence type="predicted"/>
<dbReference type="SUPFAM" id="SSF47473">
    <property type="entry name" value="EF-hand"/>
    <property type="match status" value="1"/>
</dbReference>
<evidence type="ECO:0000256" key="1">
    <source>
        <dbReference type="ARBA" id="ARBA00022737"/>
    </source>
</evidence>
<dbReference type="InterPro" id="IPR002048">
    <property type="entry name" value="EF_hand_dom"/>
</dbReference>
<reference evidence="4" key="1">
    <citation type="submission" date="2021-01" db="EMBL/GenBank/DDBJ databases">
        <authorList>
            <person name="Corre E."/>
            <person name="Pelletier E."/>
            <person name="Niang G."/>
            <person name="Scheremetjew M."/>
            <person name="Finn R."/>
            <person name="Kale V."/>
            <person name="Holt S."/>
            <person name="Cochrane G."/>
            <person name="Meng A."/>
            <person name="Brown T."/>
            <person name="Cohen L."/>
        </authorList>
    </citation>
    <scope>NUCLEOTIDE SEQUENCE</scope>
    <source>
        <strain evidence="4">WS</strain>
    </source>
</reference>
<evidence type="ECO:0000259" key="3">
    <source>
        <dbReference type="PROSITE" id="PS50222"/>
    </source>
</evidence>
<organism evidence="4">
    <name type="scientific">Percolomonas cosmopolitus</name>
    <dbReference type="NCBI Taxonomy" id="63605"/>
    <lineage>
        <taxon>Eukaryota</taxon>
        <taxon>Discoba</taxon>
        <taxon>Heterolobosea</taxon>
        <taxon>Tetramitia</taxon>
        <taxon>Eutetramitia</taxon>
        <taxon>Percolomonadidae</taxon>
        <taxon>Percolomonas</taxon>
    </lineage>
</organism>
<dbReference type="GO" id="GO:0005509">
    <property type="term" value="F:calcium ion binding"/>
    <property type="evidence" value="ECO:0007669"/>
    <property type="project" value="InterPro"/>
</dbReference>
<feature type="domain" description="EF-hand" evidence="3">
    <location>
        <begin position="14"/>
        <end position="49"/>
    </location>
</feature>
<keyword evidence="2" id="KW-0106">Calcium</keyword>
<dbReference type="SMART" id="SM00054">
    <property type="entry name" value="EFh"/>
    <property type="match status" value="2"/>
</dbReference>
<evidence type="ECO:0000256" key="2">
    <source>
        <dbReference type="ARBA" id="ARBA00022837"/>
    </source>
</evidence>
<dbReference type="PROSITE" id="PS50222">
    <property type="entry name" value="EF_HAND_2"/>
    <property type="match status" value="2"/>
</dbReference>
<dbReference type="EMBL" id="HBGD01007550">
    <property type="protein sequence ID" value="CAD9083043.1"/>
    <property type="molecule type" value="Transcribed_RNA"/>
</dbReference>
<feature type="domain" description="EF-hand" evidence="3">
    <location>
        <begin position="189"/>
        <end position="224"/>
    </location>
</feature>